<dbReference type="InterPro" id="IPR013763">
    <property type="entry name" value="Cyclin-like_dom"/>
</dbReference>
<reference evidence="9 10" key="1">
    <citation type="submission" date="2024-05" db="EMBL/GenBank/DDBJ databases">
        <title>Haplotype-resolved chromosome-level genome assembly of Huyou (Citrus changshanensis).</title>
        <authorList>
            <person name="Miao C."/>
            <person name="Chen W."/>
            <person name="Wu Y."/>
            <person name="Wang L."/>
            <person name="Zhao S."/>
            <person name="Grierson D."/>
            <person name="Xu C."/>
            <person name="Chen K."/>
        </authorList>
    </citation>
    <scope>NUCLEOTIDE SEQUENCE [LARGE SCALE GENOMIC DNA]</scope>
    <source>
        <strain evidence="9">01-14</strain>
        <tissue evidence="9">Leaf</tissue>
    </source>
</reference>
<evidence type="ECO:0000256" key="1">
    <source>
        <dbReference type="ARBA" id="ARBA00009065"/>
    </source>
</evidence>
<feature type="compositionally biased region" description="Low complexity" evidence="6">
    <location>
        <begin position="327"/>
        <end position="340"/>
    </location>
</feature>
<evidence type="ECO:0000256" key="3">
    <source>
        <dbReference type="ARBA" id="ARBA00023127"/>
    </source>
</evidence>
<dbReference type="CDD" id="cd20544">
    <property type="entry name" value="CYCLIN_AtCycD-like_rpt2"/>
    <property type="match status" value="1"/>
</dbReference>
<feature type="domain" description="Cyclin-like" evidence="7">
    <location>
        <begin position="106"/>
        <end position="194"/>
    </location>
</feature>
<feature type="region of interest" description="Disordered" evidence="6">
    <location>
        <begin position="327"/>
        <end position="363"/>
    </location>
</feature>
<evidence type="ECO:0000256" key="4">
    <source>
        <dbReference type="ARBA" id="ARBA00023306"/>
    </source>
</evidence>
<dbReference type="PROSITE" id="PS00292">
    <property type="entry name" value="CYCLINS"/>
    <property type="match status" value="1"/>
</dbReference>
<evidence type="ECO:0000313" key="10">
    <source>
        <dbReference type="Proteomes" id="UP001428341"/>
    </source>
</evidence>
<dbReference type="Pfam" id="PF02984">
    <property type="entry name" value="Cyclin_C"/>
    <property type="match status" value="1"/>
</dbReference>
<dbReference type="PANTHER" id="PTHR10177">
    <property type="entry name" value="CYCLINS"/>
    <property type="match status" value="1"/>
</dbReference>
<keyword evidence="4" id="KW-0131">Cell cycle</keyword>
<dbReference type="AlphaFoldDB" id="A0AAP0R2R1"/>
<organism evidence="9 10">
    <name type="scientific">Citrus x changshan-huyou</name>
    <dbReference type="NCBI Taxonomy" id="2935761"/>
    <lineage>
        <taxon>Eukaryota</taxon>
        <taxon>Viridiplantae</taxon>
        <taxon>Streptophyta</taxon>
        <taxon>Embryophyta</taxon>
        <taxon>Tracheophyta</taxon>
        <taxon>Spermatophyta</taxon>
        <taxon>Magnoliopsida</taxon>
        <taxon>eudicotyledons</taxon>
        <taxon>Gunneridae</taxon>
        <taxon>Pentapetalae</taxon>
        <taxon>rosids</taxon>
        <taxon>malvids</taxon>
        <taxon>Sapindales</taxon>
        <taxon>Rutaceae</taxon>
        <taxon>Aurantioideae</taxon>
        <taxon>Citrus</taxon>
    </lineage>
</organism>
<keyword evidence="10" id="KW-1185">Reference proteome</keyword>
<gene>
    <name evidence="9" type="ORF">WN944_021523</name>
</gene>
<dbReference type="FunFam" id="1.10.472.10:FF:000034">
    <property type="entry name" value="D2/4-type cyclin"/>
    <property type="match status" value="1"/>
</dbReference>
<keyword evidence="2" id="KW-0132">Cell division</keyword>
<evidence type="ECO:0008006" key="11">
    <source>
        <dbReference type="Google" id="ProtNLM"/>
    </source>
</evidence>
<accession>A0AAP0R2R1</accession>
<dbReference type="InterPro" id="IPR039361">
    <property type="entry name" value="Cyclin"/>
</dbReference>
<evidence type="ECO:0000256" key="2">
    <source>
        <dbReference type="ARBA" id="ARBA00022618"/>
    </source>
</evidence>
<keyword evidence="3 5" id="KW-0195">Cyclin</keyword>
<dbReference type="InterPro" id="IPR004367">
    <property type="entry name" value="Cyclin_C-dom"/>
</dbReference>
<proteinExistence type="inferred from homology"/>
<evidence type="ECO:0000259" key="7">
    <source>
        <dbReference type="SMART" id="SM00385"/>
    </source>
</evidence>
<dbReference type="SMART" id="SM00385">
    <property type="entry name" value="CYCLIN"/>
    <property type="match status" value="1"/>
</dbReference>
<dbReference type="Pfam" id="PF00134">
    <property type="entry name" value="Cyclin_N"/>
    <property type="match status" value="1"/>
</dbReference>
<dbReference type="Gene3D" id="1.10.472.10">
    <property type="entry name" value="Cyclin-like"/>
    <property type="match status" value="2"/>
</dbReference>
<evidence type="ECO:0000259" key="8">
    <source>
        <dbReference type="SMART" id="SM01332"/>
    </source>
</evidence>
<protein>
    <recommendedName>
        <fullName evidence="11">Cyclin N-terminal domain-containing protein</fullName>
    </recommendedName>
</protein>
<sequence length="363" mass="40883">MAENLSDFTASNLTCTESTNTCFDGFDCNATNGDDDDQNSQNHSQDSNFINKRSISPMGFFPFQTVSEELLREMAVKEGELLPKHDYLNRLRSGDLDSRVRREALDWILKAHAHYRFGPMSFCLSMNYLDRFLSVYELPKGKDWTVQLLTVACLSLAAKMEESEVPLLVELQVGEPKYVFEAKTIQKMELLVLGTLKWRMQCLTPCSFIDYFLTKVNDDQLPSATSIFRSVQLLFSTIKATDFLEFKPSEIAAAVAISVSREDEQAQNIDKAISCFIHVEKERVLNCVELIKELSAVSSVLPHSPDGVLDAAYLSYNNKTEDITVRSCASSSHNTSSPSSVIKRRKQQDTSEPSSPQLEDYKS</sequence>
<feature type="domain" description="Cyclin C-terminal" evidence="8">
    <location>
        <begin position="203"/>
        <end position="329"/>
    </location>
</feature>
<dbReference type="InterPro" id="IPR006671">
    <property type="entry name" value="Cyclin_N"/>
</dbReference>
<dbReference type="InterPro" id="IPR036915">
    <property type="entry name" value="Cyclin-like_sf"/>
</dbReference>
<evidence type="ECO:0000313" key="9">
    <source>
        <dbReference type="EMBL" id="KAK9228571.1"/>
    </source>
</evidence>
<comment type="similarity">
    <text evidence="1">Belongs to the cyclin family. Cyclin D subfamily.</text>
</comment>
<dbReference type="GO" id="GO:0051301">
    <property type="term" value="P:cell division"/>
    <property type="evidence" value="ECO:0007669"/>
    <property type="project" value="UniProtKB-KW"/>
</dbReference>
<evidence type="ECO:0000256" key="6">
    <source>
        <dbReference type="SAM" id="MobiDB-lite"/>
    </source>
</evidence>
<dbReference type="SMART" id="SM01332">
    <property type="entry name" value="Cyclin_C"/>
    <property type="match status" value="1"/>
</dbReference>
<dbReference type="InterPro" id="IPR048258">
    <property type="entry name" value="Cyclins_cyclin-box"/>
</dbReference>
<dbReference type="EMBL" id="JBCGBO010000001">
    <property type="protein sequence ID" value="KAK9228571.1"/>
    <property type="molecule type" value="Genomic_DNA"/>
</dbReference>
<evidence type="ECO:0000256" key="5">
    <source>
        <dbReference type="RuleBase" id="RU000383"/>
    </source>
</evidence>
<dbReference type="SUPFAM" id="SSF47954">
    <property type="entry name" value="Cyclin-like"/>
    <property type="match status" value="2"/>
</dbReference>
<name>A0AAP0R2R1_9ROSI</name>
<dbReference type="CDD" id="cd20543">
    <property type="entry name" value="CYCLIN_AtCycD-like_rpt1"/>
    <property type="match status" value="1"/>
</dbReference>
<comment type="caution">
    <text evidence="9">The sequence shown here is derived from an EMBL/GenBank/DDBJ whole genome shotgun (WGS) entry which is preliminary data.</text>
</comment>
<dbReference type="FunFam" id="1.10.472.10:FF:000040">
    <property type="entry name" value="D6-type cyclin"/>
    <property type="match status" value="1"/>
</dbReference>
<dbReference type="Proteomes" id="UP001428341">
    <property type="component" value="Unassembled WGS sequence"/>
</dbReference>